<sequence>MEAVDLSRYDNSWFNPGRGAIIRSLWFIINALFFINALNPSSSIKVILLRMFGAKVGKRVVVKPGVNIKYPWNIEIGDNTWIGERVWIDSLGVVKIGANCCLSQGAMILNGNHDYSKPTFDLQVKPVILEDGVWIGAHAVVTPGTLCGTYSVLSVSSVSSKILEPYGIYRGNPAIKVRDRSIAE</sequence>
<evidence type="ECO:0000313" key="4">
    <source>
        <dbReference type="EMBL" id="TCO09355.1"/>
    </source>
</evidence>
<evidence type="ECO:0000256" key="3">
    <source>
        <dbReference type="SAM" id="Phobius"/>
    </source>
</evidence>
<feature type="transmembrane region" description="Helical" evidence="3">
    <location>
        <begin position="20"/>
        <end position="38"/>
    </location>
</feature>
<gene>
    <name evidence="4" type="ORF">EV194_103268</name>
</gene>
<dbReference type="PANTHER" id="PTHR23416">
    <property type="entry name" value="SIALIC ACID SYNTHASE-RELATED"/>
    <property type="match status" value="1"/>
</dbReference>
<keyword evidence="3" id="KW-1133">Transmembrane helix</keyword>
<dbReference type="InterPro" id="IPR011004">
    <property type="entry name" value="Trimer_LpxA-like_sf"/>
</dbReference>
<reference evidence="4 5" key="1">
    <citation type="submission" date="2019-03" db="EMBL/GenBank/DDBJ databases">
        <title>Genomic Encyclopedia of Type Strains, Phase IV (KMG-IV): sequencing the most valuable type-strain genomes for metagenomic binning, comparative biology and taxonomic classification.</title>
        <authorList>
            <person name="Goeker M."/>
        </authorList>
    </citation>
    <scope>NUCLEOTIDE SEQUENCE [LARGE SCALE GENOMIC DNA]</scope>
    <source>
        <strain evidence="4 5">DSM 24179</strain>
    </source>
</reference>
<dbReference type="PANTHER" id="PTHR23416:SF23">
    <property type="entry name" value="ACETYLTRANSFERASE C18B11.09C-RELATED"/>
    <property type="match status" value="1"/>
</dbReference>
<keyword evidence="3" id="KW-0472">Membrane</keyword>
<dbReference type="AlphaFoldDB" id="A0A4R2GNS8"/>
<comment type="similarity">
    <text evidence="1">Belongs to the transferase hexapeptide repeat family.</text>
</comment>
<dbReference type="InterPro" id="IPR051159">
    <property type="entry name" value="Hexapeptide_acetyltransf"/>
</dbReference>
<dbReference type="RefSeq" id="WP_132433254.1">
    <property type="nucleotide sequence ID" value="NZ_SLWK01000003.1"/>
</dbReference>
<protein>
    <submittedName>
        <fullName evidence="4">Putative colanic acid biosynthesis acetyltransferase WcaF</fullName>
    </submittedName>
</protein>
<dbReference type="Gene3D" id="2.160.10.10">
    <property type="entry name" value="Hexapeptide repeat proteins"/>
    <property type="match status" value="1"/>
</dbReference>
<keyword evidence="3" id="KW-0812">Transmembrane</keyword>
<dbReference type="GO" id="GO:0005829">
    <property type="term" value="C:cytosol"/>
    <property type="evidence" value="ECO:0007669"/>
    <property type="project" value="TreeGrafter"/>
</dbReference>
<accession>A0A4R2GNS8</accession>
<dbReference type="OrthoDB" id="9812571at2"/>
<organism evidence="4 5">
    <name type="scientific">Natronoflexus pectinivorans</name>
    <dbReference type="NCBI Taxonomy" id="682526"/>
    <lineage>
        <taxon>Bacteria</taxon>
        <taxon>Pseudomonadati</taxon>
        <taxon>Bacteroidota</taxon>
        <taxon>Bacteroidia</taxon>
        <taxon>Marinilabiliales</taxon>
        <taxon>Marinilabiliaceae</taxon>
        <taxon>Natronoflexus</taxon>
    </lineage>
</organism>
<evidence type="ECO:0000313" key="5">
    <source>
        <dbReference type="Proteomes" id="UP000295221"/>
    </source>
</evidence>
<dbReference type="NCBIfam" id="NF007797">
    <property type="entry name" value="PRK10502.1"/>
    <property type="match status" value="1"/>
</dbReference>
<comment type="caution">
    <text evidence="4">The sequence shown here is derived from an EMBL/GenBank/DDBJ whole genome shotgun (WGS) entry which is preliminary data.</text>
</comment>
<proteinExistence type="inferred from homology"/>
<keyword evidence="2 4" id="KW-0808">Transferase</keyword>
<name>A0A4R2GNS8_9BACT</name>
<dbReference type="EMBL" id="SLWK01000003">
    <property type="protein sequence ID" value="TCO09355.1"/>
    <property type="molecule type" value="Genomic_DNA"/>
</dbReference>
<dbReference type="SUPFAM" id="SSF51161">
    <property type="entry name" value="Trimeric LpxA-like enzymes"/>
    <property type="match status" value="1"/>
</dbReference>
<dbReference type="GO" id="GO:0008374">
    <property type="term" value="F:O-acyltransferase activity"/>
    <property type="evidence" value="ECO:0007669"/>
    <property type="project" value="TreeGrafter"/>
</dbReference>
<keyword evidence="5" id="KW-1185">Reference proteome</keyword>
<dbReference type="Proteomes" id="UP000295221">
    <property type="component" value="Unassembled WGS sequence"/>
</dbReference>
<evidence type="ECO:0000256" key="1">
    <source>
        <dbReference type="ARBA" id="ARBA00007274"/>
    </source>
</evidence>
<evidence type="ECO:0000256" key="2">
    <source>
        <dbReference type="ARBA" id="ARBA00022679"/>
    </source>
</evidence>